<dbReference type="GO" id="GO:0031119">
    <property type="term" value="P:tRNA pseudouridine synthesis"/>
    <property type="evidence" value="ECO:0007669"/>
    <property type="project" value="TreeGrafter"/>
</dbReference>
<dbReference type="STRING" id="448386.A0A2V3IIS9"/>
<feature type="domain" description="Pus10-like C-terminal" evidence="5">
    <location>
        <begin position="249"/>
        <end position="481"/>
    </location>
</feature>
<evidence type="ECO:0000256" key="3">
    <source>
        <dbReference type="ARBA" id="ARBA00022694"/>
    </source>
</evidence>
<protein>
    <recommendedName>
        <fullName evidence="2">tRNA pseudouridine(55) synthase</fullName>
        <ecNumber evidence="2">5.4.99.25</ecNumber>
    </recommendedName>
</protein>
<dbReference type="InterPro" id="IPR048741">
    <property type="entry name" value="Pus10-like_C"/>
</dbReference>
<dbReference type="InterPro" id="IPR039894">
    <property type="entry name" value="Pus10-like"/>
</dbReference>
<dbReference type="Pfam" id="PF21238">
    <property type="entry name" value="Pus10_C"/>
    <property type="match status" value="1"/>
</dbReference>
<dbReference type="GO" id="GO:0003723">
    <property type="term" value="F:RNA binding"/>
    <property type="evidence" value="ECO:0007669"/>
    <property type="project" value="InterPro"/>
</dbReference>
<dbReference type="GO" id="GO:0160148">
    <property type="term" value="F:tRNA pseudouridine(55) synthase activity"/>
    <property type="evidence" value="ECO:0007669"/>
    <property type="project" value="UniProtKB-EC"/>
</dbReference>
<dbReference type="Proteomes" id="UP000247409">
    <property type="component" value="Unassembled WGS sequence"/>
</dbReference>
<dbReference type="PANTHER" id="PTHR21568:SF0">
    <property type="entry name" value="TRNA PSEUDOURIDINE SYNTHASE PUS10"/>
    <property type="match status" value="1"/>
</dbReference>
<dbReference type="OrthoDB" id="5818at2759"/>
<dbReference type="Gene3D" id="3.30.70.2510">
    <property type="match status" value="1"/>
</dbReference>
<evidence type="ECO:0000259" key="5">
    <source>
        <dbReference type="Pfam" id="PF21238"/>
    </source>
</evidence>
<dbReference type="SUPFAM" id="SSF55120">
    <property type="entry name" value="Pseudouridine synthase"/>
    <property type="match status" value="1"/>
</dbReference>
<comment type="similarity">
    <text evidence="1">Belongs to the pseudouridine synthase Pus10 family.</text>
</comment>
<keyword evidence="3" id="KW-0819">tRNA processing</keyword>
<accession>A0A2V3IIS9</accession>
<sequence>MVNFTPDLWRSGFGYHTQYRRTLQSDDADAEDMAARLEQLCARCELRAGGERAARAYETTARDERDERDDALAACRVCLGVLQPRALRAAAAEVLRLAAAVRHDGRYKLAVHLPLSVALLRDRVFRQTAAAAAATVNPLSVRDALRLSIAPLLRALGRFCPDAPLLVTLKYDARCCASDAAFLPHLERAALPAAKRPRTPVPSITAAQKLLLELSDHEFAVAAQHLFPLPRVEHPVSIAASVASVPVLLAARYTKLSRVLSQTPWNVLRAAGNARVATSVQAAVERALRKHLLYQKATFTAGGREDVDVRMLGGGRPFIVQLHQSAVVPCLISQRLLDHVAAELQHHVVRLHHLRVVDASYVHKMREYEADKQKHYRCVVYTTGILDQQALRKLQLRDLQLMQKTPLRVLHRRTQMTRPKRIARVDVVRLINPHFVVLDVVAQAGTYIKEFVHGDNGRTTPSIASLLHCFVDIVQLDVTDISHTS</sequence>
<comment type="caution">
    <text evidence="6">The sequence shown here is derived from an EMBL/GenBank/DDBJ whole genome shotgun (WGS) entry which is preliminary data.</text>
</comment>
<evidence type="ECO:0000256" key="1">
    <source>
        <dbReference type="ARBA" id="ARBA00009652"/>
    </source>
</evidence>
<dbReference type="EC" id="5.4.99.25" evidence="2"/>
<proteinExistence type="inferred from homology"/>
<evidence type="ECO:0000256" key="4">
    <source>
        <dbReference type="ARBA" id="ARBA00023235"/>
    </source>
</evidence>
<dbReference type="InterPro" id="IPR020103">
    <property type="entry name" value="PsdUridine_synth_cat_dom_sf"/>
</dbReference>
<organism evidence="6 7">
    <name type="scientific">Gracilariopsis chorda</name>
    <dbReference type="NCBI Taxonomy" id="448386"/>
    <lineage>
        <taxon>Eukaryota</taxon>
        <taxon>Rhodophyta</taxon>
        <taxon>Florideophyceae</taxon>
        <taxon>Rhodymeniophycidae</taxon>
        <taxon>Gracilariales</taxon>
        <taxon>Gracilariaceae</taxon>
        <taxon>Gracilariopsis</taxon>
    </lineage>
</organism>
<reference evidence="6 7" key="1">
    <citation type="journal article" date="2018" name="Mol. Biol. Evol.">
        <title>Analysis of the draft genome of the red seaweed Gracilariopsis chorda provides insights into genome size evolution in Rhodophyta.</title>
        <authorList>
            <person name="Lee J."/>
            <person name="Yang E.C."/>
            <person name="Graf L."/>
            <person name="Yang J.H."/>
            <person name="Qiu H."/>
            <person name="Zel Zion U."/>
            <person name="Chan C.X."/>
            <person name="Stephens T.G."/>
            <person name="Weber A.P.M."/>
            <person name="Boo G.H."/>
            <person name="Boo S.M."/>
            <person name="Kim K.M."/>
            <person name="Shin Y."/>
            <person name="Jung M."/>
            <person name="Lee S.J."/>
            <person name="Yim H.S."/>
            <person name="Lee J.H."/>
            <person name="Bhattacharya D."/>
            <person name="Yoon H.S."/>
        </authorList>
    </citation>
    <scope>NUCLEOTIDE SEQUENCE [LARGE SCALE GENOMIC DNA]</scope>
    <source>
        <strain evidence="6 7">SKKU-2015</strain>
        <tissue evidence="6">Whole body</tissue>
    </source>
</reference>
<dbReference type="EMBL" id="NBIV01000181">
    <property type="protein sequence ID" value="PXF41987.1"/>
    <property type="molecule type" value="Genomic_DNA"/>
</dbReference>
<evidence type="ECO:0000313" key="6">
    <source>
        <dbReference type="EMBL" id="PXF41987.1"/>
    </source>
</evidence>
<gene>
    <name evidence="6" type="ORF">BWQ96_08294</name>
</gene>
<keyword evidence="7" id="KW-1185">Reference proteome</keyword>
<dbReference type="PANTHER" id="PTHR21568">
    <property type="entry name" value="TRNA PSEUDOURIDINE SYNTHASE PUS10"/>
    <property type="match status" value="1"/>
</dbReference>
<evidence type="ECO:0000256" key="2">
    <source>
        <dbReference type="ARBA" id="ARBA00012787"/>
    </source>
</evidence>
<dbReference type="FunFam" id="3.30.70.3190:FF:000001">
    <property type="entry name" value="tRNA pseudouridine synthase Pus10"/>
    <property type="match status" value="1"/>
</dbReference>
<evidence type="ECO:0000313" key="7">
    <source>
        <dbReference type="Proteomes" id="UP000247409"/>
    </source>
</evidence>
<dbReference type="AlphaFoldDB" id="A0A2V3IIS9"/>
<keyword evidence="4" id="KW-0413">Isomerase</keyword>
<name>A0A2V3IIS9_9FLOR</name>
<dbReference type="Gene3D" id="3.30.70.3190">
    <property type="match status" value="1"/>
</dbReference>